<reference evidence="4" key="1">
    <citation type="submission" date="2025-08" db="UniProtKB">
        <authorList>
            <consortium name="RefSeq"/>
        </authorList>
    </citation>
    <scope>IDENTIFICATION</scope>
    <source>
        <tissue evidence="4">Whole body</tissue>
    </source>
</reference>
<dbReference type="PANTHER" id="PTHR21567">
    <property type="entry name" value="CLASP"/>
    <property type="match status" value="1"/>
</dbReference>
<dbReference type="GO" id="GO:0008017">
    <property type="term" value="F:microtubule binding"/>
    <property type="evidence" value="ECO:0007669"/>
    <property type="project" value="TreeGrafter"/>
</dbReference>
<dbReference type="GeneID" id="112684829"/>
<feature type="compositionally biased region" description="Low complexity" evidence="1">
    <location>
        <begin position="379"/>
        <end position="393"/>
    </location>
</feature>
<evidence type="ECO:0000256" key="1">
    <source>
        <dbReference type="SAM" id="MobiDB-lite"/>
    </source>
</evidence>
<evidence type="ECO:0000313" key="3">
    <source>
        <dbReference type="Proteomes" id="UP000694846"/>
    </source>
</evidence>
<evidence type="ECO:0000313" key="4">
    <source>
        <dbReference type="RefSeq" id="XP_025412312.1"/>
    </source>
</evidence>
<gene>
    <name evidence="4" type="primary">LOC112684829</name>
</gene>
<dbReference type="SUPFAM" id="SSF48371">
    <property type="entry name" value="ARM repeat"/>
    <property type="match status" value="1"/>
</dbReference>
<dbReference type="RefSeq" id="XP_025412312.1">
    <property type="nucleotide sequence ID" value="XM_025556527.1"/>
</dbReference>
<keyword evidence="3" id="KW-1185">Reference proteome</keyword>
<dbReference type="GO" id="GO:0005929">
    <property type="term" value="C:cilium"/>
    <property type="evidence" value="ECO:0007669"/>
    <property type="project" value="TreeGrafter"/>
</dbReference>
<feature type="region of interest" description="Disordered" evidence="1">
    <location>
        <begin position="449"/>
        <end position="503"/>
    </location>
</feature>
<dbReference type="OrthoDB" id="63891at2759"/>
<dbReference type="Pfam" id="PF12348">
    <property type="entry name" value="CLASP_N"/>
    <property type="match status" value="1"/>
</dbReference>
<dbReference type="InterPro" id="IPR024395">
    <property type="entry name" value="CLASP_N_dom"/>
</dbReference>
<feature type="domain" description="TOG" evidence="2">
    <location>
        <begin position="505"/>
        <end position="727"/>
    </location>
</feature>
<dbReference type="SMART" id="SM01349">
    <property type="entry name" value="TOG"/>
    <property type="match status" value="1"/>
</dbReference>
<feature type="region of interest" description="Disordered" evidence="1">
    <location>
        <begin position="379"/>
        <end position="401"/>
    </location>
</feature>
<protein>
    <submittedName>
        <fullName evidence="4">Uncharacterized protein LOC112684829</fullName>
    </submittedName>
</protein>
<evidence type="ECO:0000259" key="2">
    <source>
        <dbReference type="SMART" id="SM01349"/>
    </source>
</evidence>
<name>A0A8B8FNQ4_9HEMI</name>
<dbReference type="AlphaFoldDB" id="A0A8B8FNQ4"/>
<dbReference type="Proteomes" id="UP000694846">
    <property type="component" value="Unplaced"/>
</dbReference>
<proteinExistence type="predicted"/>
<accession>A0A8B8FNQ4</accession>
<dbReference type="InterPro" id="IPR011989">
    <property type="entry name" value="ARM-like"/>
</dbReference>
<dbReference type="InterPro" id="IPR016024">
    <property type="entry name" value="ARM-type_fold"/>
</dbReference>
<dbReference type="PANTHER" id="PTHR21567:SF87">
    <property type="entry name" value="CRESCERIN-LIKE PROTEIN CHE-12"/>
    <property type="match status" value="1"/>
</dbReference>
<organism evidence="3 4">
    <name type="scientific">Sipha flava</name>
    <name type="common">yellow sugarcane aphid</name>
    <dbReference type="NCBI Taxonomy" id="143950"/>
    <lineage>
        <taxon>Eukaryota</taxon>
        <taxon>Metazoa</taxon>
        <taxon>Ecdysozoa</taxon>
        <taxon>Arthropoda</taxon>
        <taxon>Hexapoda</taxon>
        <taxon>Insecta</taxon>
        <taxon>Pterygota</taxon>
        <taxon>Neoptera</taxon>
        <taxon>Paraneoptera</taxon>
        <taxon>Hemiptera</taxon>
        <taxon>Sternorrhyncha</taxon>
        <taxon>Aphidomorpha</taxon>
        <taxon>Aphidoidea</taxon>
        <taxon>Aphididae</taxon>
        <taxon>Sipha</taxon>
    </lineage>
</organism>
<dbReference type="InterPro" id="IPR034085">
    <property type="entry name" value="TOG"/>
</dbReference>
<dbReference type="GO" id="GO:0000226">
    <property type="term" value="P:microtubule cytoskeleton organization"/>
    <property type="evidence" value="ECO:0007669"/>
    <property type="project" value="TreeGrafter"/>
</dbReference>
<feature type="compositionally biased region" description="Basic residues" evidence="1">
    <location>
        <begin position="478"/>
        <end position="493"/>
    </location>
</feature>
<dbReference type="GO" id="GO:0005881">
    <property type="term" value="C:cytoplasmic microtubule"/>
    <property type="evidence" value="ECO:0007669"/>
    <property type="project" value="TreeGrafter"/>
</dbReference>
<dbReference type="Gene3D" id="1.25.10.10">
    <property type="entry name" value="Leucine-rich Repeat Variant"/>
    <property type="match status" value="2"/>
</dbReference>
<sequence>MQTTTLHPDIRLTPDPVSTPEKFRSGHCHLELTPVWQYIIKKNRFPENVDRQEVFSELVVRLQHPEWQVRLHGSRVLAYIIPAVGPQLDALMSPTILPSVITNLAHFSPALRSSSMDVILIYVQHSSDPEQVLKTMIIQGLDVSGAKSSLTVNVMECVPVVLQQIVKRNGDRPIAIPTFVHLVTALSNKMIQATFQQAAVYCLDRVKEIVGRNKFDHYLETFHPIIKKDFEVLCEVYRISSSSGRDSSISSYDDEDDVEISKTPRRVTFGGELIKIRSPEVSDDPEIIRPTGIPIPIKPALNIPKHPKDELKNKSIRLLIPRQRNYKITKNKKMDKSDKDIESSIRTTLSMTVVPEIRPEQKLKSPIAIEVITKEHYDSNTSQQYSNSSNSNNSHHDSLSESSLNIPLEKLDGSAILETLHFDQSKGNDSNKSSANGIINHNNNVPLNSINGISSKNDKPIAQVKPTTSTVQKLKPPKERRKSISRKHQKKQEKRSDEMGPNFTPFNEPQKALQLAATQINCSEWEAAVTGLQNISRLSMFHGKELRPNSLQPFVRTVAKHIKSLRSQVSRAACTAVQKMFTYVPKSVEPDIEVIASALFPRTADTNRFLRVQSTDALNAMVDNVNPNKCVHVITSKGIKHGNRLVRAEACRLLARVVDKLGVGGTLHLPVDARDSVITAATNMVLDNTPTSRQAAQHILSKLSEDPRGMALISSAASPNVKVTLNKSLSRIFLK</sequence>